<evidence type="ECO:0000256" key="5">
    <source>
        <dbReference type="ARBA" id="ARBA00022989"/>
    </source>
</evidence>
<dbReference type="InterPro" id="IPR050601">
    <property type="entry name" value="CPA3_antiporter_subunitC"/>
</dbReference>
<feature type="region of interest" description="Disordered" evidence="7">
    <location>
        <begin position="112"/>
        <end position="132"/>
    </location>
</feature>
<name>A0ABV2MW59_9HYPH</name>
<feature type="transmembrane region" description="Helical" evidence="8">
    <location>
        <begin position="6"/>
        <end position="21"/>
    </location>
</feature>
<dbReference type="PANTHER" id="PTHR34583">
    <property type="entry name" value="ANTIPORTER SUBUNIT MNHC2-RELATED"/>
    <property type="match status" value="1"/>
</dbReference>
<evidence type="ECO:0000256" key="4">
    <source>
        <dbReference type="ARBA" id="ARBA00022692"/>
    </source>
</evidence>
<dbReference type="Gene3D" id="1.10.287.3510">
    <property type="match status" value="1"/>
</dbReference>
<evidence type="ECO:0000256" key="6">
    <source>
        <dbReference type="ARBA" id="ARBA00023136"/>
    </source>
</evidence>
<feature type="transmembrane region" description="Helical" evidence="8">
    <location>
        <begin position="74"/>
        <end position="94"/>
    </location>
</feature>
<evidence type="ECO:0000256" key="3">
    <source>
        <dbReference type="ARBA" id="ARBA00022475"/>
    </source>
</evidence>
<sequence length="132" mass="14052">MEPVFAIVFGVMVAVAAYLLMSRNVLRIVLGLLVLGNAANLSIFIAGRLDSRVPPLVPEGETVLMGGANPLPQALILTAIVISFALVAFTVVLFQSAHRRLATLDADAMREAEPELQTTAGPMKSRRAEEPA</sequence>
<keyword evidence="6 8" id="KW-0472">Membrane</keyword>
<accession>A0ABV2MW59</accession>
<dbReference type="RefSeq" id="WP_354193302.1">
    <property type="nucleotide sequence ID" value="NZ_JBEPML010000003.1"/>
</dbReference>
<feature type="transmembrane region" description="Helical" evidence="8">
    <location>
        <begin position="28"/>
        <end position="47"/>
    </location>
</feature>
<gene>
    <name evidence="9" type="ORF">ABID37_001243</name>
</gene>
<protein>
    <submittedName>
        <fullName evidence="9">Multicomponent Na+:H+ antiporter subunit C</fullName>
    </submittedName>
</protein>
<evidence type="ECO:0000256" key="8">
    <source>
        <dbReference type="SAM" id="Phobius"/>
    </source>
</evidence>
<evidence type="ECO:0000313" key="9">
    <source>
        <dbReference type="EMBL" id="MET3791040.1"/>
    </source>
</evidence>
<keyword evidence="4 8" id="KW-0812">Transmembrane</keyword>
<proteinExistence type="inferred from homology"/>
<evidence type="ECO:0000256" key="2">
    <source>
        <dbReference type="ARBA" id="ARBA00010388"/>
    </source>
</evidence>
<comment type="caution">
    <text evidence="9">The sequence shown here is derived from an EMBL/GenBank/DDBJ whole genome shotgun (WGS) entry which is preliminary data.</text>
</comment>
<dbReference type="InterPro" id="IPR039428">
    <property type="entry name" value="NUOK/Mnh_C1-like"/>
</dbReference>
<evidence type="ECO:0000313" key="10">
    <source>
        <dbReference type="Proteomes" id="UP001549076"/>
    </source>
</evidence>
<keyword evidence="5 8" id="KW-1133">Transmembrane helix</keyword>
<comment type="similarity">
    <text evidence="2">Belongs to the CPA3 antiporters (TC 2.A.63) subunit C family.</text>
</comment>
<keyword evidence="3" id="KW-1003">Cell membrane</keyword>
<organism evidence="9 10">
    <name type="scientific">Aquamicrobium terrae</name>
    <dbReference type="NCBI Taxonomy" id="1324945"/>
    <lineage>
        <taxon>Bacteria</taxon>
        <taxon>Pseudomonadati</taxon>
        <taxon>Pseudomonadota</taxon>
        <taxon>Alphaproteobacteria</taxon>
        <taxon>Hyphomicrobiales</taxon>
        <taxon>Phyllobacteriaceae</taxon>
        <taxon>Aquamicrobium</taxon>
    </lineage>
</organism>
<dbReference type="EMBL" id="JBEPML010000003">
    <property type="protein sequence ID" value="MET3791040.1"/>
    <property type="molecule type" value="Genomic_DNA"/>
</dbReference>
<dbReference type="Proteomes" id="UP001549076">
    <property type="component" value="Unassembled WGS sequence"/>
</dbReference>
<keyword evidence="10" id="KW-1185">Reference proteome</keyword>
<evidence type="ECO:0000256" key="7">
    <source>
        <dbReference type="SAM" id="MobiDB-lite"/>
    </source>
</evidence>
<comment type="subcellular location">
    <subcellularLocation>
        <location evidence="1">Cell membrane</location>
        <topology evidence="1">Multi-pass membrane protein</topology>
    </subcellularLocation>
</comment>
<dbReference type="Pfam" id="PF00420">
    <property type="entry name" value="Oxidored_q2"/>
    <property type="match status" value="1"/>
</dbReference>
<evidence type="ECO:0000256" key="1">
    <source>
        <dbReference type="ARBA" id="ARBA00004651"/>
    </source>
</evidence>
<reference evidence="9 10" key="1">
    <citation type="submission" date="2024-06" db="EMBL/GenBank/DDBJ databases">
        <title>Genomic Encyclopedia of Type Strains, Phase IV (KMG-IV): sequencing the most valuable type-strain genomes for metagenomic binning, comparative biology and taxonomic classification.</title>
        <authorList>
            <person name="Goeker M."/>
        </authorList>
    </citation>
    <scope>NUCLEOTIDE SEQUENCE [LARGE SCALE GENOMIC DNA]</scope>
    <source>
        <strain evidence="9 10">DSM 27865</strain>
    </source>
</reference>
<dbReference type="PANTHER" id="PTHR34583:SF2">
    <property type="entry name" value="ANTIPORTER SUBUNIT MNHC2-RELATED"/>
    <property type="match status" value="1"/>
</dbReference>